<evidence type="ECO:0000259" key="5">
    <source>
        <dbReference type="Pfam" id="PF25183"/>
    </source>
</evidence>
<comment type="subcellular location">
    <subcellularLocation>
        <location evidence="1">Cell outer membrane</location>
    </subcellularLocation>
</comment>
<proteinExistence type="predicted"/>
<keyword evidence="3" id="KW-0998">Cell outer membrane</keyword>
<keyword evidence="4" id="KW-0732">Signal</keyword>
<keyword evidence="7" id="KW-1185">Reference proteome</keyword>
<dbReference type="SUPFAM" id="SSF56935">
    <property type="entry name" value="Porins"/>
    <property type="match status" value="1"/>
</dbReference>
<feature type="chain" id="PRO_5028912404" evidence="4">
    <location>
        <begin position="25"/>
        <end position="1115"/>
    </location>
</feature>
<sequence>MMMRSLRLGCALAVLAVAAPGVRAQDVTGTVRGDVTDENGAPIPNATVTVVHTPSGTRSVVATDQSGSFSASNLRIGGPFAVTVSAQGFDTATTTIASISPGQPQRIDVFLAAVGTTIAVTANRLRSSIAIASGPATSLNVNDIQGIATINRDIRDLARRDPFVTLDPTNSRAISIAGQNNRFNRVTVDGIAFGDPFGLNNGGLASIRGPVPIDAIGEFTVEVAPADIQQGGFQGGAINTVLKSGGNEFTGSAFYTYSDDGLAGNNTRGQIVDRKFRSNNMGAQLTGPLIKDKLFFAVTWERLRAAVPAFVGLQGEGFANSIPGLTRATVDQIKGIATSRYKYDTLDVAKNVPETDDKVVAKIDWNIADGHRAAVTYIYNKGDILAGQTLASTLATTSPTLSLQSNNYTQGEINHYGVFQLNDEWSDVFSTQARVSYNDYKRLQVPFNGRTLGQFTVCTDPVSTGSLTSCTAPAGSPQNPQVAFGPDVSRQANELRVKSLAIELQALIKKNDHSVKIIAERRSQDIDNLFAQNVSGDFYFDSIADLQAGKANRLVLAVPVNGDIDSVRGKFKNINWTFGVQDVWDAADGLTLTYGFRYDLYETGDVPALNPNFVARYGFANNSTLNGRGIFQPRFGLNWRASDRFRVRGSLGVYAGGSPNVWVSNSYSNPGTALNQTTIQRTASGFTGVADFGGQTANQIGSASMDNVLGGQAIPGILQQFIQRGLSSLAVTNAIDPAFKIPNQTRGALSFDYAVNFGETLGDDWNFGADVVWSKVNQGIAWTDLRSVRNTVGNGVLPDGRPRYQQTVNNLGTGGSSLADGNQDVLLYNTKAGYSWNIVARMRKKWDNGISIGASYLWQRAKDVNSGTSSVALSNYSQTAAADPNFSAYGTSNYQIDNSLKLSFGYETELFRDAKTRFDLFFESRAGQRYSFTFADTTPTRSSVFGTTGTNNRYLIYVPNVSSITADPRVSYSSQAFFNDFQKFVQNSELNAYQGQIAPKNLGRAPRFNKLDLRVSQEIPFFYGSKFELFGDIENVLNLLDKDWGSLRQVSFPYYGTLANVSCVQTVGGLPTVNPGQPCAQFVYTGRTGGNFSAPALTFDNISLWQIRIGARFKF</sequence>
<evidence type="ECO:0000256" key="1">
    <source>
        <dbReference type="ARBA" id="ARBA00004442"/>
    </source>
</evidence>
<keyword evidence="2" id="KW-0472">Membrane</keyword>
<dbReference type="Pfam" id="PF13620">
    <property type="entry name" value="CarboxypepD_reg"/>
    <property type="match status" value="1"/>
</dbReference>
<gene>
    <name evidence="6" type="ORF">H3309_05185</name>
</gene>
<dbReference type="InterPro" id="IPR036942">
    <property type="entry name" value="Beta-barrel_TonB_sf"/>
</dbReference>
<accession>A0A7G5IKH6</accession>
<name>A0A7G5IKH6_9SPHN</name>
<dbReference type="RefSeq" id="WP_182297691.1">
    <property type="nucleotide sequence ID" value="NZ_CP059851.1"/>
</dbReference>
<dbReference type="InterPro" id="IPR057601">
    <property type="entry name" value="Oar-like_b-barrel"/>
</dbReference>
<feature type="domain" description="TonB-dependent transporter Oar-like beta-barrel" evidence="5">
    <location>
        <begin position="349"/>
        <end position="1038"/>
    </location>
</feature>
<evidence type="ECO:0000313" key="7">
    <source>
        <dbReference type="Proteomes" id="UP000515292"/>
    </source>
</evidence>
<evidence type="ECO:0000256" key="3">
    <source>
        <dbReference type="ARBA" id="ARBA00023237"/>
    </source>
</evidence>
<dbReference type="KEGG" id="sand:H3309_05185"/>
<dbReference type="Gene3D" id="2.60.40.1120">
    <property type="entry name" value="Carboxypeptidase-like, regulatory domain"/>
    <property type="match status" value="1"/>
</dbReference>
<dbReference type="GO" id="GO:0009279">
    <property type="term" value="C:cell outer membrane"/>
    <property type="evidence" value="ECO:0007669"/>
    <property type="project" value="UniProtKB-SubCell"/>
</dbReference>
<feature type="domain" description="TonB-dependent transporter Oar-like beta-barrel" evidence="5">
    <location>
        <begin position="241"/>
        <end position="305"/>
    </location>
</feature>
<dbReference type="Gene3D" id="2.40.170.20">
    <property type="entry name" value="TonB-dependent receptor, beta-barrel domain"/>
    <property type="match status" value="1"/>
</dbReference>
<dbReference type="Proteomes" id="UP000515292">
    <property type="component" value="Chromosome"/>
</dbReference>
<dbReference type="AlphaFoldDB" id="A0A7G5IKH6"/>
<dbReference type="Pfam" id="PF25183">
    <property type="entry name" value="OMP_b-brl_4"/>
    <property type="match status" value="2"/>
</dbReference>
<dbReference type="InterPro" id="IPR008969">
    <property type="entry name" value="CarboxyPept-like_regulatory"/>
</dbReference>
<organism evidence="6 7">
    <name type="scientific">Sandaracinobacteroides saxicola</name>
    <dbReference type="NCBI Taxonomy" id="2759707"/>
    <lineage>
        <taxon>Bacteria</taxon>
        <taxon>Pseudomonadati</taxon>
        <taxon>Pseudomonadota</taxon>
        <taxon>Alphaproteobacteria</taxon>
        <taxon>Sphingomonadales</taxon>
        <taxon>Sphingosinicellaceae</taxon>
        <taxon>Sandaracinobacteroides</taxon>
    </lineage>
</organism>
<evidence type="ECO:0000256" key="4">
    <source>
        <dbReference type="SAM" id="SignalP"/>
    </source>
</evidence>
<reference evidence="6 7" key="1">
    <citation type="submission" date="2020-07" db="EMBL/GenBank/DDBJ databases">
        <title>Complete genome sequence for Sandaracinobacter sp. M6.</title>
        <authorList>
            <person name="Tang Y."/>
            <person name="Liu Q."/>
            <person name="Guo Z."/>
            <person name="Lei P."/>
            <person name="Huang B."/>
        </authorList>
    </citation>
    <scope>NUCLEOTIDE SEQUENCE [LARGE SCALE GENOMIC DNA]</scope>
    <source>
        <strain evidence="6 7">M6</strain>
    </source>
</reference>
<protein>
    <submittedName>
        <fullName evidence="6">TonB-dependent receptor</fullName>
    </submittedName>
</protein>
<dbReference type="EMBL" id="CP059851">
    <property type="protein sequence ID" value="QMW23868.1"/>
    <property type="molecule type" value="Genomic_DNA"/>
</dbReference>
<keyword evidence="6" id="KW-0675">Receptor</keyword>
<dbReference type="SUPFAM" id="SSF49464">
    <property type="entry name" value="Carboxypeptidase regulatory domain-like"/>
    <property type="match status" value="1"/>
</dbReference>
<feature type="signal peptide" evidence="4">
    <location>
        <begin position="1"/>
        <end position="24"/>
    </location>
</feature>
<evidence type="ECO:0000313" key="6">
    <source>
        <dbReference type="EMBL" id="QMW23868.1"/>
    </source>
</evidence>
<evidence type="ECO:0000256" key="2">
    <source>
        <dbReference type="ARBA" id="ARBA00023136"/>
    </source>
</evidence>